<evidence type="ECO:0000256" key="1">
    <source>
        <dbReference type="SAM" id="MobiDB-lite"/>
    </source>
</evidence>
<accession>A0A8C9Y7P0</accession>
<feature type="region of interest" description="Disordered" evidence="1">
    <location>
        <begin position="1"/>
        <end position="41"/>
    </location>
</feature>
<dbReference type="GeneTree" id="ENSGT01030000235663"/>
<sequence>MDVDEETEVSNVGEDDGPQAYNCEPPRRDRGQGEIRGQIRGRNNGQRRKVELWCQQNQWRIGQGLVPVTDITCLTLHSGFDACCLNPFSLQVAYLNFRQEYGLSKSTLHPYHYSRQFRYTAYRQVVRWAYGFLGREIRKVIPACVVAAIRRGFQCPHLGGNE</sequence>
<dbReference type="PANTHER" id="PTHR36981">
    <property type="entry name" value="ZGC:195170"/>
    <property type="match status" value="1"/>
</dbReference>
<keyword evidence="4" id="KW-1185">Reference proteome</keyword>
<dbReference type="Ensembl" id="ENSSLUT00000019429.1">
    <property type="protein sequence ID" value="ENSSLUP00000018838.1"/>
    <property type="gene ID" value="ENSSLUG00000008743.1"/>
</dbReference>
<dbReference type="Pfam" id="PF20478">
    <property type="entry name" value="P2RX7_C"/>
    <property type="match status" value="1"/>
</dbReference>
<reference evidence="3" key="2">
    <citation type="submission" date="2025-09" db="UniProtKB">
        <authorList>
            <consortium name="Ensembl"/>
        </authorList>
    </citation>
    <scope>IDENTIFICATION</scope>
</reference>
<reference evidence="3" key="1">
    <citation type="submission" date="2025-08" db="UniProtKB">
        <authorList>
            <consortium name="Ensembl"/>
        </authorList>
    </citation>
    <scope>IDENTIFICATION</scope>
</reference>
<evidence type="ECO:0000313" key="3">
    <source>
        <dbReference type="Ensembl" id="ENSSLUP00000018838.1"/>
    </source>
</evidence>
<dbReference type="AlphaFoldDB" id="A0A8C9Y7P0"/>
<feature type="compositionally biased region" description="Acidic residues" evidence="1">
    <location>
        <begin position="1"/>
        <end position="17"/>
    </location>
</feature>
<name>A0A8C9Y7P0_SANLU</name>
<protein>
    <recommendedName>
        <fullName evidence="2">P2X purinoreceptor 7 intracellular domain-containing protein</fullName>
    </recommendedName>
</protein>
<organism evidence="3 4">
    <name type="scientific">Sander lucioperca</name>
    <name type="common">Pike-perch</name>
    <name type="synonym">Perca lucioperca</name>
    <dbReference type="NCBI Taxonomy" id="283035"/>
    <lineage>
        <taxon>Eukaryota</taxon>
        <taxon>Metazoa</taxon>
        <taxon>Chordata</taxon>
        <taxon>Craniata</taxon>
        <taxon>Vertebrata</taxon>
        <taxon>Euteleostomi</taxon>
        <taxon>Actinopterygii</taxon>
        <taxon>Neopterygii</taxon>
        <taxon>Teleostei</taxon>
        <taxon>Neoteleostei</taxon>
        <taxon>Acanthomorphata</taxon>
        <taxon>Eupercaria</taxon>
        <taxon>Perciformes</taxon>
        <taxon>Percoidei</taxon>
        <taxon>Percidae</taxon>
        <taxon>Luciopercinae</taxon>
        <taxon>Sander</taxon>
    </lineage>
</organism>
<dbReference type="PANTHER" id="PTHR36981:SF9">
    <property type="entry name" value="NANOR-RELATED"/>
    <property type="match status" value="1"/>
</dbReference>
<feature type="domain" description="P2X purinoreceptor 7 intracellular" evidence="2">
    <location>
        <begin position="72"/>
        <end position="154"/>
    </location>
</feature>
<evidence type="ECO:0000313" key="4">
    <source>
        <dbReference type="Proteomes" id="UP000694568"/>
    </source>
</evidence>
<dbReference type="Proteomes" id="UP000694568">
    <property type="component" value="Unplaced"/>
</dbReference>
<evidence type="ECO:0000259" key="2">
    <source>
        <dbReference type="Pfam" id="PF20478"/>
    </source>
</evidence>
<proteinExistence type="predicted"/>
<dbReference type="InterPro" id="IPR046815">
    <property type="entry name" value="P2RX7_C"/>
</dbReference>